<dbReference type="HAMAP" id="MF_00518">
    <property type="entry name" value="Deacylase_Dtd"/>
    <property type="match status" value="1"/>
</dbReference>
<comment type="domain">
    <text evidence="4">A Gly-cisPro motif from one monomer fits into the active site of the other monomer to allow specific chiral rejection of L-amino acids.</text>
</comment>
<dbReference type="EMBL" id="JACRTD010000003">
    <property type="protein sequence ID" value="MBC8584999.1"/>
    <property type="molecule type" value="Genomic_DNA"/>
</dbReference>
<evidence type="ECO:0000313" key="5">
    <source>
        <dbReference type="EMBL" id="MBC8584999.1"/>
    </source>
</evidence>
<dbReference type="PANTHER" id="PTHR10472:SF5">
    <property type="entry name" value="D-AMINOACYL-TRNA DEACYLASE 1"/>
    <property type="match status" value="1"/>
</dbReference>
<organism evidence="5 6">
    <name type="scientific">Youxingia wuxianensis</name>
    <dbReference type="NCBI Taxonomy" id="2763678"/>
    <lineage>
        <taxon>Bacteria</taxon>
        <taxon>Bacillati</taxon>
        <taxon>Bacillota</taxon>
        <taxon>Clostridia</taxon>
        <taxon>Eubacteriales</taxon>
        <taxon>Oscillospiraceae</taxon>
        <taxon>Youxingia</taxon>
    </lineage>
</organism>
<dbReference type="GO" id="GO:0106026">
    <property type="term" value="F:Gly-tRNA(Ala) deacylase activity"/>
    <property type="evidence" value="ECO:0007669"/>
    <property type="project" value="UniProtKB-UniRule"/>
</dbReference>
<dbReference type="AlphaFoldDB" id="A0A926IGL5"/>
<keyword evidence="4" id="KW-0963">Cytoplasm</keyword>
<dbReference type="SUPFAM" id="SSF69500">
    <property type="entry name" value="DTD-like"/>
    <property type="match status" value="1"/>
</dbReference>
<dbReference type="CDD" id="cd00563">
    <property type="entry name" value="Dtyr_deacylase"/>
    <property type="match status" value="1"/>
</dbReference>
<evidence type="ECO:0000256" key="4">
    <source>
        <dbReference type="HAMAP-Rule" id="MF_00518"/>
    </source>
</evidence>
<dbReference type="GO" id="GO:0043908">
    <property type="term" value="F:Ser(Gly)-tRNA(Ala) hydrolase activity"/>
    <property type="evidence" value="ECO:0007669"/>
    <property type="project" value="UniProtKB-UniRule"/>
</dbReference>
<dbReference type="GO" id="GO:0019478">
    <property type="term" value="P:D-amino acid catabolic process"/>
    <property type="evidence" value="ECO:0007669"/>
    <property type="project" value="UniProtKB-UniRule"/>
</dbReference>
<accession>A0A926IGL5</accession>
<dbReference type="NCBIfam" id="TIGR00256">
    <property type="entry name" value="D-aminoacyl-tRNA deacylase"/>
    <property type="match status" value="1"/>
</dbReference>
<comment type="catalytic activity">
    <reaction evidence="4">
        <text>glycyl-tRNA(Ala) + H2O = tRNA(Ala) + glycine + H(+)</text>
        <dbReference type="Rhea" id="RHEA:53744"/>
        <dbReference type="Rhea" id="RHEA-COMP:9657"/>
        <dbReference type="Rhea" id="RHEA-COMP:13640"/>
        <dbReference type="ChEBI" id="CHEBI:15377"/>
        <dbReference type="ChEBI" id="CHEBI:15378"/>
        <dbReference type="ChEBI" id="CHEBI:57305"/>
        <dbReference type="ChEBI" id="CHEBI:78442"/>
        <dbReference type="ChEBI" id="CHEBI:78522"/>
    </reaction>
</comment>
<dbReference type="InterPro" id="IPR003732">
    <property type="entry name" value="Daa-tRNA_deacyls_DTD"/>
</dbReference>
<feature type="short sequence motif" description="Gly-cisPro motif, important for rejection of L-amino acids" evidence="4">
    <location>
        <begin position="138"/>
        <end position="139"/>
    </location>
</feature>
<dbReference type="GO" id="GO:0000049">
    <property type="term" value="F:tRNA binding"/>
    <property type="evidence" value="ECO:0007669"/>
    <property type="project" value="UniProtKB-UniRule"/>
</dbReference>
<dbReference type="InterPro" id="IPR023509">
    <property type="entry name" value="DTD-like_sf"/>
</dbReference>
<evidence type="ECO:0000256" key="2">
    <source>
        <dbReference type="ARBA" id="ARBA00022555"/>
    </source>
</evidence>
<evidence type="ECO:0000313" key="6">
    <source>
        <dbReference type="Proteomes" id="UP000623678"/>
    </source>
</evidence>
<keyword evidence="2 4" id="KW-0820">tRNA-binding</keyword>
<comment type="catalytic activity">
    <reaction evidence="4">
        <text>a D-aminoacyl-tRNA + H2O = a tRNA + a D-alpha-amino acid + H(+)</text>
        <dbReference type="Rhea" id="RHEA:13953"/>
        <dbReference type="Rhea" id="RHEA-COMP:10123"/>
        <dbReference type="Rhea" id="RHEA-COMP:10124"/>
        <dbReference type="ChEBI" id="CHEBI:15377"/>
        <dbReference type="ChEBI" id="CHEBI:15378"/>
        <dbReference type="ChEBI" id="CHEBI:59871"/>
        <dbReference type="ChEBI" id="CHEBI:78442"/>
        <dbReference type="ChEBI" id="CHEBI:79333"/>
        <dbReference type="EC" id="3.1.1.96"/>
    </reaction>
</comment>
<evidence type="ECO:0000256" key="3">
    <source>
        <dbReference type="ARBA" id="ARBA00022801"/>
    </source>
</evidence>
<proteinExistence type="inferred from homology"/>
<keyword evidence="6" id="KW-1185">Reference proteome</keyword>
<dbReference type="Pfam" id="PF02580">
    <property type="entry name" value="Tyr_Deacylase"/>
    <property type="match status" value="1"/>
</dbReference>
<comment type="function">
    <text evidence="4">An aminoacyl-tRNA editing enzyme that deacylates mischarged D-aminoacyl-tRNAs. Also deacylates mischarged glycyl-tRNA(Ala), protecting cells against glycine mischarging by AlaRS. Acts via tRNA-based rather than protein-based catalysis; rejects L-amino acids rather than detecting D-amino acids in the active site. By recycling D-aminoacyl-tRNA to D-amino acids and free tRNA molecules, this enzyme counteracts the toxicity associated with the formation of D-aminoacyl-tRNA entities in vivo and helps enforce protein L-homochirality.</text>
</comment>
<dbReference type="EC" id="3.1.1.96" evidence="4"/>
<comment type="subcellular location">
    <subcellularLocation>
        <location evidence="4">Cytoplasm</location>
    </subcellularLocation>
</comment>
<protein>
    <recommendedName>
        <fullName evidence="4">D-aminoacyl-tRNA deacylase</fullName>
        <shortName evidence="4">DTD</shortName>
        <ecNumber evidence="4">3.1.1.96</ecNumber>
    </recommendedName>
    <alternativeName>
        <fullName evidence="4">Gly-tRNA(Ala) deacylase</fullName>
        <ecNumber evidence="4">3.1.1.-</ecNumber>
    </alternativeName>
</protein>
<sequence>MKAVLQRVSKASVTIDGKIVGEIGQGLMVLLGVTEQDDVEQADFLAAKTAGLRIFSDEKDKMNLSLLDVGGGMLVVSNFTLCADAKKGKRPSYTKAAPPQQANALYQRFIAAVKDEGVALVQTGEFGADMQVDISNDGPVTILLDTEEIMPKN</sequence>
<comment type="similarity">
    <text evidence="1 4">Belongs to the DTD family.</text>
</comment>
<comment type="caution">
    <text evidence="5">The sequence shown here is derived from an EMBL/GenBank/DDBJ whole genome shotgun (WGS) entry which is preliminary data.</text>
</comment>
<dbReference type="Proteomes" id="UP000623678">
    <property type="component" value="Unassembled WGS sequence"/>
</dbReference>
<evidence type="ECO:0000256" key="1">
    <source>
        <dbReference type="ARBA" id="ARBA00009673"/>
    </source>
</evidence>
<dbReference type="PANTHER" id="PTHR10472">
    <property type="entry name" value="D-TYROSYL-TRNA TYR DEACYLASE"/>
    <property type="match status" value="1"/>
</dbReference>
<dbReference type="Gene3D" id="3.50.80.10">
    <property type="entry name" value="D-tyrosyl-tRNA(Tyr) deacylase"/>
    <property type="match status" value="1"/>
</dbReference>
<name>A0A926IGL5_9FIRM</name>
<dbReference type="GO" id="GO:0005737">
    <property type="term" value="C:cytoplasm"/>
    <property type="evidence" value="ECO:0007669"/>
    <property type="project" value="UniProtKB-SubCell"/>
</dbReference>
<gene>
    <name evidence="4" type="primary">dtd</name>
    <name evidence="5" type="ORF">H8705_05320</name>
</gene>
<dbReference type="RefSeq" id="WP_262394782.1">
    <property type="nucleotide sequence ID" value="NZ_JACRTD010000003.1"/>
</dbReference>
<keyword evidence="4" id="KW-0694">RNA-binding</keyword>
<keyword evidence="3 4" id="KW-0378">Hydrolase</keyword>
<dbReference type="GO" id="GO:0051500">
    <property type="term" value="F:D-tyrosyl-tRNA(Tyr) deacylase activity"/>
    <property type="evidence" value="ECO:0007669"/>
    <property type="project" value="TreeGrafter"/>
</dbReference>
<reference evidence="5" key="1">
    <citation type="submission" date="2020-08" db="EMBL/GenBank/DDBJ databases">
        <title>Genome public.</title>
        <authorList>
            <person name="Liu C."/>
            <person name="Sun Q."/>
        </authorList>
    </citation>
    <scope>NUCLEOTIDE SEQUENCE</scope>
    <source>
        <strain evidence="5">NSJ-64</strain>
    </source>
</reference>
<comment type="subunit">
    <text evidence="4">Homodimer.</text>
</comment>
<dbReference type="EC" id="3.1.1.-" evidence="4"/>
<dbReference type="FunFam" id="3.50.80.10:FF:000001">
    <property type="entry name" value="D-aminoacyl-tRNA deacylase"/>
    <property type="match status" value="1"/>
</dbReference>